<organism evidence="2 3">
    <name type="scientific">Flavimobilis soli</name>
    <dbReference type="NCBI Taxonomy" id="442709"/>
    <lineage>
        <taxon>Bacteria</taxon>
        <taxon>Bacillati</taxon>
        <taxon>Actinomycetota</taxon>
        <taxon>Actinomycetes</taxon>
        <taxon>Micrococcales</taxon>
        <taxon>Jonesiaceae</taxon>
        <taxon>Flavimobilis</taxon>
    </lineage>
</organism>
<reference evidence="2 3" key="1">
    <citation type="submission" date="2017-10" db="EMBL/GenBank/DDBJ databases">
        <title>Sequencing the genomes of 1000 actinobacteria strains.</title>
        <authorList>
            <person name="Klenk H.-P."/>
        </authorList>
    </citation>
    <scope>NUCLEOTIDE SEQUENCE [LARGE SCALE GENOMIC DNA]</scope>
    <source>
        <strain evidence="2 3">DSM 21574</strain>
    </source>
</reference>
<evidence type="ECO:0000313" key="2">
    <source>
        <dbReference type="EMBL" id="PFG37030.1"/>
    </source>
</evidence>
<dbReference type="Gene3D" id="2.60.40.10">
    <property type="entry name" value="Immunoglobulins"/>
    <property type="match status" value="1"/>
</dbReference>
<dbReference type="AlphaFoldDB" id="A0A2A9EFN6"/>
<dbReference type="InterPro" id="IPR013783">
    <property type="entry name" value="Ig-like_fold"/>
</dbReference>
<evidence type="ECO:0000256" key="1">
    <source>
        <dbReference type="SAM" id="SignalP"/>
    </source>
</evidence>
<feature type="signal peptide" evidence="1">
    <location>
        <begin position="1"/>
        <end position="34"/>
    </location>
</feature>
<dbReference type="Gene3D" id="2.60.40.2700">
    <property type="match status" value="1"/>
</dbReference>
<protein>
    <submittedName>
        <fullName evidence="2">Ig-like domain-containing protein</fullName>
    </submittedName>
</protein>
<accession>A0A2A9EFN6</accession>
<sequence>MLSSTTPARRRTTALLTALVTLGLVGLVPATAQAAVAQTLTVTVTGQPAGTTVQVDLYELNARGSSLSYRSSATTSTAGVVTFATTSGKTYSLRASSTASTYSQFLGGGDWQENATLFTTPNATTATRAFPLLGYSTVTGKVTVPAGTTIDWGEVQSHELSRSASVDSDVWINSSWASIGADGTFTVKTRPNRPVTLSASVDLTDGRTLLTTWLGGKVSNLLSQHDATVFTSAKSGGTVAGKNIALRTFASTLAVKVTGASAATSTYVTARNIGTDYTSSTTLSAGTTAGAITYLAPGTYLVNAENGDKRASTVVTVGSGTKNLSLTLGALGNPPLTYVYTDGTARVGTTITASTKVIGAPTGAKVTTYWTDGNRVIGTGPKLTVPASAHGTPIVVHSTVAAPGHVISHGSAWVGRTSTGNPPRARVAPVVSGTPQVGRTLTVSTGAWDAAGTTVAIQWTRNGAPIAGARSNRYALVGTDAGARIGVTLVATAPRQAAATLQVLTSSNVAKASSRITVKAGKRKATVRVKAAGVPAPTGKVTVRYGKKKVTKTLRAKNKGRVVVKLPRGTHKVKVSYSGSKQVLKTTSKKLKIKVR</sequence>
<dbReference type="EMBL" id="PDJH01000001">
    <property type="protein sequence ID" value="PFG37030.1"/>
    <property type="molecule type" value="Genomic_DNA"/>
</dbReference>
<dbReference type="GO" id="GO:0005975">
    <property type="term" value="P:carbohydrate metabolic process"/>
    <property type="evidence" value="ECO:0007669"/>
    <property type="project" value="UniProtKB-ARBA"/>
</dbReference>
<dbReference type="Proteomes" id="UP000221394">
    <property type="component" value="Unassembled WGS sequence"/>
</dbReference>
<gene>
    <name evidence="2" type="ORF">ATL41_1774</name>
</gene>
<feature type="chain" id="PRO_5012496059" evidence="1">
    <location>
        <begin position="35"/>
        <end position="596"/>
    </location>
</feature>
<name>A0A2A9EFN6_9MICO</name>
<keyword evidence="1" id="KW-0732">Signal</keyword>
<evidence type="ECO:0000313" key="3">
    <source>
        <dbReference type="Proteomes" id="UP000221394"/>
    </source>
</evidence>
<dbReference type="RefSeq" id="WP_098458141.1">
    <property type="nucleotide sequence ID" value="NZ_PDJH01000001.1"/>
</dbReference>
<proteinExistence type="predicted"/>
<comment type="caution">
    <text evidence="2">The sequence shown here is derived from an EMBL/GenBank/DDBJ whole genome shotgun (WGS) entry which is preliminary data.</text>
</comment>
<dbReference type="OrthoDB" id="9790784at2"/>
<keyword evidence="3" id="KW-1185">Reference proteome</keyword>